<reference evidence="1 2" key="1">
    <citation type="submission" date="2019-07" db="EMBL/GenBank/DDBJ databases">
        <title>Whole genome shotgun sequence of Oceanobacillus sojae NBRC 105379.</title>
        <authorList>
            <person name="Hosoyama A."/>
            <person name="Uohara A."/>
            <person name="Ohji S."/>
            <person name="Ichikawa N."/>
        </authorList>
    </citation>
    <scope>NUCLEOTIDE SEQUENCE [LARGE SCALE GENOMIC DNA]</scope>
    <source>
        <strain evidence="1 2">NBRC 105379</strain>
    </source>
</reference>
<name>A0A511ZIH7_9BACI</name>
<dbReference type="AlphaFoldDB" id="A0A511ZIH7"/>
<gene>
    <name evidence="1" type="ORF">OSO01_19920</name>
</gene>
<dbReference type="EMBL" id="BJYM01000007">
    <property type="protein sequence ID" value="GEN87253.1"/>
    <property type="molecule type" value="Genomic_DNA"/>
</dbReference>
<dbReference type="OrthoDB" id="2195230at2"/>
<dbReference type="Proteomes" id="UP000321558">
    <property type="component" value="Unassembled WGS sequence"/>
</dbReference>
<protein>
    <submittedName>
        <fullName evidence="1">Uncharacterized protein</fullName>
    </submittedName>
</protein>
<accession>A0A511ZIH7</accession>
<organism evidence="1 2">
    <name type="scientific">Oceanobacillus sojae</name>
    <dbReference type="NCBI Taxonomy" id="582851"/>
    <lineage>
        <taxon>Bacteria</taxon>
        <taxon>Bacillati</taxon>
        <taxon>Bacillota</taxon>
        <taxon>Bacilli</taxon>
        <taxon>Bacillales</taxon>
        <taxon>Bacillaceae</taxon>
        <taxon>Oceanobacillus</taxon>
    </lineage>
</organism>
<evidence type="ECO:0000313" key="1">
    <source>
        <dbReference type="EMBL" id="GEN87253.1"/>
    </source>
</evidence>
<evidence type="ECO:0000313" key="2">
    <source>
        <dbReference type="Proteomes" id="UP000321558"/>
    </source>
</evidence>
<keyword evidence="2" id="KW-1185">Reference proteome</keyword>
<dbReference type="RefSeq" id="WP_147210243.1">
    <property type="nucleotide sequence ID" value="NZ_BJYM01000007.1"/>
</dbReference>
<proteinExistence type="predicted"/>
<comment type="caution">
    <text evidence="1">The sequence shown here is derived from an EMBL/GenBank/DDBJ whole genome shotgun (WGS) entry which is preliminary data.</text>
</comment>
<sequence length="157" mass="18140">MSEVQIDIQRTGFPVKIGEIELWFDSSYENLVNFSKVADKAQKEAEKNIEEIKNIDIPDDYLEAAKDLPGMHEQGLKIVEFKKKQTAIEYDFMFGKGTFTKLYKKYPDYVALQNGLKALRIAIIEKIAEQAEEQDKEDDAVTEEFIRNKAKQIAKKK</sequence>